<accession>A0A9X6Z3P5</accession>
<evidence type="ECO:0000313" key="1">
    <source>
        <dbReference type="EMBL" id="PFA98198.1"/>
    </source>
</evidence>
<sequence>MNVLIENQKLNYFFDSFFKNNPIENDVFIIEANEKYFFFEHDTVIDIIKKSTQEYQEYIKRQLLFYNYLNQDLRICLIQIASDYIRRLVGTHKKTDCKILSLQSVIHCD</sequence>
<dbReference type="RefSeq" id="WP_042596116.1">
    <property type="nucleotide sequence ID" value="NZ_CP014852.1"/>
</dbReference>
<reference evidence="1 2" key="1">
    <citation type="submission" date="2017-09" db="EMBL/GenBank/DDBJ databases">
        <title>Large-scale bioinformatics analysis of Bacillus genomes uncovers conserved roles of natural products in bacterial physiology.</title>
        <authorList>
            <consortium name="Agbiome Team Llc"/>
            <person name="Bleich R.M."/>
            <person name="Kirk G.J."/>
            <person name="Santa Maria K.C."/>
            <person name="Allen S.E."/>
            <person name="Farag S."/>
            <person name="Shank E.A."/>
            <person name="Bowers A."/>
        </authorList>
    </citation>
    <scope>NUCLEOTIDE SEQUENCE [LARGE SCALE GENOMIC DNA]</scope>
    <source>
        <strain evidence="1 2">AFS015413</strain>
    </source>
</reference>
<proteinExistence type="predicted"/>
<organism evidence="1 2">
    <name type="scientific">Bacillus thuringiensis</name>
    <dbReference type="NCBI Taxonomy" id="1428"/>
    <lineage>
        <taxon>Bacteria</taxon>
        <taxon>Bacillati</taxon>
        <taxon>Bacillota</taxon>
        <taxon>Bacilli</taxon>
        <taxon>Bacillales</taxon>
        <taxon>Bacillaceae</taxon>
        <taxon>Bacillus</taxon>
        <taxon>Bacillus cereus group</taxon>
    </lineage>
</organism>
<dbReference type="Proteomes" id="UP000220397">
    <property type="component" value="Unassembled WGS sequence"/>
</dbReference>
<comment type="caution">
    <text evidence="1">The sequence shown here is derived from an EMBL/GenBank/DDBJ whole genome shotgun (WGS) entry which is preliminary data.</text>
</comment>
<evidence type="ECO:0000313" key="2">
    <source>
        <dbReference type="Proteomes" id="UP000220397"/>
    </source>
</evidence>
<gene>
    <name evidence="1" type="ORF">CN398_20600</name>
</gene>
<dbReference type="AlphaFoldDB" id="A0A9X6Z3P5"/>
<dbReference type="EMBL" id="NTUS01000073">
    <property type="protein sequence ID" value="PFA98198.1"/>
    <property type="molecule type" value="Genomic_DNA"/>
</dbReference>
<name>A0A9X6Z3P5_BACTU</name>
<protein>
    <submittedName>
        <fullName evidence="1">Uncharacterized protein</fullName>
    </submittedName>
</protein>